<accession>A0A9P3BBT6</accession>
<organism evidence="2 3">
    <name type="scientific">Aspergillus pseudoviridinutans</name>
    <dbReference type="NCBI Taxonomy" id="1517512"/>
    <lineage>
        <taxon>Eukaryota</taxon>
        <taxon>Fungi</taxon>
        <taxon>Dikarya</taxon>
        <taxon>Ascomycota</taxon>
        <taxon>Pezizomycotina</taxon>
        <taxon>Eurotiomycetes</taxon>
        <taxon>Eurotiomycetidae</taxon>
        <taxon>Eurotiales</taxon>
        <taxon>Aspergillaceae</taxon>
        <taxon>Aspergillus</taxon>
        <taxon>Aspergillus subgen. Fumigati</taxon>
    </lineage>
</organism>
<comment type="caution">
    <text evidence="2">The sequence shown here is derived from an EMBL/GenBank/DDBJ whole genome shotgun (WGS) entry which is preliminary data.</text>
</comment>
<feature type="region of interest" description="Disordered" evidence="1">
    <location>
        <begin position="134"/>
        <end position="213"/>
    </location>
</feature>
<gene>
    <name evidence="2" type="ORF">Asppvi_007441</name>
</gene>
<evidence type="ECO:0000256" key="1">
    <source>
        <dbReference type="SAM" id="MobiDB-lite"/>
    </source>
</evidence>
<evidence type="ECO:0000313" key="3">
    <source>
        <dbReference type="Proteomes" id="UP001043456"/>
    </source>
</evidence>
<dbReference type="GeneID" id="67006051"/>
<dbReference type="EMBL" id="BHVY01000005">
    <property type="protein sequence ID" value="GIJ88517.1"/>
    <property type="molecule type" value="Genomic_DNA"/>
</dbReference>
<dbReference type="AlphaFoldDB" id="A0A9P3BBT6"/>
<evidence type="ECO:0000313" key="2">
    <source>
        <dbReference type="EMBL" id="GIJ88517.1"/>
    </source>
</evidence>
<keyword evidence="3" id="KW-1185">Reference proteome</keyword>
<sequence>MAASFTCHGAILPSGNPHMSHSHHGSHSIPVDEATLASSITTTTSTSTISPSTAFSLTPGYDQPASYLAVSTVPSLNITTRAISPCLSDISEAKTFYSTVEVTEIPADACDSPTALDLTSKDCLDQMETSLTYAVRQPDTAAATPSTPTSDRHRTPKRKRTVSPPSSAKSPDHRRSTSRSTRRSAPTSRRSSLHSHRRAATTTPLTPSIVDRKDPVAKREDLLALHRESCRLFQDNQDNELQQSRLQERRSPPATLPYVTSCAHRASSEFSSPPASPIVHTRFSLTARESGLDTSLSPDQPTYVPTADSRDAGASKQVTPTVIDWTSPSTRRREYEKIDRASTGVRGFWRRVAPRWCQFGDNRMPFFEEGKNGKGNYEGSVRRFRMDLPDEPADETAKSRSRRSLKFKKKLIVHGFAPRRRTC</sequence>
<reference evidence="2 3" key="1">
    <citation type="submission" date="2018-10" db="EMBL/GenBank/DDBJ databases">
        <title>Pan-genome distribution and transcriptional activeness of fungal secondary metabolism genes in Aspergillus section Fumigati.</title>
        <authorList>
            <person name="Takahashi H."/>
            <person name="Umemura M."/>
            <person name="Ninomiya A."/>
            <person name="Kusuya Y."/>
            <person name="Urayama S."/>
            <person name="Shimizu M."/>
            <person name="Watanabe A."/>
            <person name="Kamei K."/>
            <person name="Yaguchi T."/>
            <person name="Hagiwara D."/>
        </authorList>
    </citation>
    <scope>NUCLEOTIDE SEQUENCE [LARGE SCALE GENOMIC DNA]</scope>
    <source>
        <strain evidence="2 3">IFM 55266</strain>
    </source>
</reference>
<name>A0A9P3BBT6_9EURO</name>
<proteinExistence type="predicted"/>
<protein>
    <submittedName>
        <fullName evidence="2">Uncharacterized protein</fullName>
    </submittedName>
</protein>
<feature type="region of interest" description="Disordered" evidence="1">
    <location>
        <begin position="290"/>
        <end position="318"/>
    </location>
</feature>
<dbReference type="Proteomes" id="UP001043456">
    <property type="component" value="Unassembled WGS sequence"/>
</dbReference>
<dbReference type="OrthoDB" id="5366332at2759"/>
<feature type="compositionally biased region" description="Low complexity" evidence="1">
    <location>
        <begin position="138"/>
        <end position="149"/>
    </location>
</feature>
<dbReference type="RefSeq" id="XP_043159263.1">
    <property type="nucleotide sequence ID" value="XM_043303328.1"/>
</dbReference>